<reference evidence="2 3" key="1">
    <citation type="submission" date="2013-05" db="EMBL/GenBank/DDBJ databases">
        <title>Drechslerella stenobrocha genome reveals carnivorous origination and mechanical trapping mechanism of predatory fungi.</title>
        <authorList>
            <person name="Liu X."/>
            <person name="Zhang W."/>
            <person name="Liu K."/>
        </authorList>
    </citation>
    <scope>NUCLEOTIDE SEQUENCE [LARGE SCALE GENOMIC DNA]</scope>
    <source>
        <strain evidence="2 3">248</strain>
    </source>
</reference>
<protein>
    <submittedName>
        <fullName evidence="2">Uncharacterized protein</fullName>
    </submittedName>
</protein>
<evidence type="ECO:0000313" key="2">
    <source>
        <dbReference type="EMBL" id="EWC44953.1"/>
    </source>
</evidence>
<gene>
    <name evidence="2" type="ORF">DRE_01012</name>
</gene>
<feature type="region of interest" description="Disordered" evidence="1">
    <location>
        <begin position="64"/>
        <end position="83"/>
    </location>
</feature>
<name>W7HYE7_9PEZI</name>
<accession>W7HYE7</accession>
<evidence type="ECO:0000256" key="1">
    <source>
        <dbReference type="SAM" id="MobiDB-lite"/>
    </source>
</evidence>
<evidence type="ECO:0000313" key="3">
    <source>
        <dbReference type="Proteomes" id="UP000024837"/>
    </source>
</evidence>
<dbReference type="EMBL" id="KI966433">
    <property type="protein sequence ID" value="EWC44953.1"/>
    <property type="molecule type" value="Genomic_DNA"/>
</dbReference>
<sequence length="126" mass="13150">MALEERRATPQSSSFSFFSPLAGVGHANLPVSASIPAVVQPAPVVPLHPTAVVMSALQQQSWPGQQQPSVPFSLDAAQPAPPQPVIPVPSADVALIPFPPAVPAVNVEVDMTEAPIWDGDWPMSGM</sequence>
<dbReference type="AlphaFoldDB" id="W7HYE7"/>
<proteinExistence type="predicted"/>
<organism evidence="2 3">
    <name type="scientific">Drechslerella stenobrocha 248</name>
    <dbReference type="NCBI Taxonomy" id="1043628"/>
    <lineage>
        <taxon>Eukaryota</taxon>
        <taxon>Fungi</taxon>
        <taxon>Dikarya</taxon>
        <taxon>Ascomycota</taxon>
        <taxon>Pezizomycotina</taxon>
        <taxon>Orbiliomycetes</taxon>
        <taxon>Orbiliales</taxon>
        <taxon>Orbiliaceae</taxon>
        <taxon>Drechslerella</taxon>
    </lineage>
</organism>
<keyword evidence="3" id="KW-1185">Reference proteome</keyword>
<dbReference type="HOGENOM" id="CLU_1981565_0_0_1"/>
<dbReference type="Proteomes" id="UP000024837">
    <property type="component" value="Unassembled WGS sequence"/>
</dbReference>